<dbReference type="GO" id="GO:0003735">
    <property type="term" value="F:structural constituent of ribosome"/>
    <property type="evidence" value="ECO:0007669"/>
    <property type="project" value="InterPro"/>
</dbReference>
<accession>A0A485PJK7</accession>
<sequence>KDDIVDIKGRDTVQNAEPHECNQGKTGRVYGITQHALGIVVSQQVKGKILVKRNHVHIEQIKHLNSHDSFLKHVKESDQKKKEAKEKGIWVQLKCQPGPPREAHFVRTNGKEPELLEPIAYEFMA</sequence>
<dbReference type="GO" id="GO:0006412">
    <property type="term" value="P:translation"/>
    <property type="evidence" value="ECO:0007669"/>
    <property type="project" value="InterPro"/>
</dbReference>
<comment type="subunit">
    <text evidence="2">Component of the large ribosomal subunit.</text>
</comment>
<evidence type="ECO:0000256" key="6">
    <source>
        <dbReference type="ARBA" id="ARBA00035327"/>
    </source>
</evidence>
<evidence type="ECO:0000256" key="2">
    <source>
        <dbReference type="ARBA" id="ARBA00011133"/>
    </source>
</evidence>
<evidence type="ECO:0000313" key="8">
    <source>
        <dbReference type="Proteomes" id="UP000386466"/>
    </source>
</evidence>
<evidence type="ECO:0000256" key="4">
    <source>
        <dbReference type="ARBA" id="ARBA00023274"/>
    </source>
</evidence>
<dbReference type="InterPro" id="IPR001147">
    <property type="entry name" value="Ribosomal_eL21"/>
</dbReference>
<evidence type="ECO:0000256" key="1">
    <source>
        <dbReference type="ARBA" id="ARBA00008427"/>
    </source>
</evidence>
<gene>
    <name evidence="7" type="ORF">LYPA_23C004080</name>
</gene>
<name>A0A485PJK7_LYNPA</name>
<comment type="similarity">
    <text evidence="1">Belongs to the eukaryotic ribosomal protein eL21 family.</text>
</comment>
<reference evidence="7 8" key="1">
    <citation type="submission" date="2019-01" db="EMBL/GenBank/DDBJ databases">
        <authorList>
            <person name="Alioto T."/>
            <person name="Alioto T."/>
        </authorList>
    </citation>
    <scope>NUCLEOTIDE SEQUENCE [LARGE SCALE GENOMIC DNA]</scope>
</reference>
<organism evidence="7 8">
    <name type="scientific">Lynx pardinus</name>
    <name type="common">Iberian lynx</name>
    <name type="synonym">Felis pardina</name>
    <dbReference type="NCBI Taxonomy" id="191816"/>
    <lineage>
        <taxon>Eukaryota</taxon>
        <taxon>Metazoa</taxon>
        <taxon>Chordata</taxon>
        <taxon>Craniata</taxon>
        <taxon>Vertebrata</taxon>
        <taxon>Euteleostomi</taxon>
        <taxon>Mammalia</taxon>
        <taxon>Eutheria</taxon>
        <taxon>Laurasiatheria</taxon>
        <taxon>Carnivora</taxon>
        <taxon>Feliformia</taxon>
        <taxon>Felidae</taxon>
        <taxon>Felinae</taxon>
        <taxon>Lynx</taxon>
    </lineage>
</organism>
<dbReference type="InterPro" id="IPR008991">
    <property type="entry name" value="Translation_prot_SH3-like_sf"/>
</dbReference>
<dbReference type="InterPro" id="IPR036948">
    <property type="entry name" value="Ribosomal_eL21_sf"/>
</dbReference>
<feature type="non-terminal residue" evidence="7">
    <location>
        <position position="1"/>
    </location>
</feature>
<keyword evidence="4" id="KW-0687">Ribonucleoprotein</keyword>
<protein>
    <recommendedName>
        <fullName evidence="5">Large ribosomal subunit protein eL21</fullName>
    </recommendedName>
    <alternativeName>
        <fullName evidence="6">60S ribosomal protein L21</fullName>
    </alternativeName>
</protein>
<dbReference type="FunFam" id="6.10.250.3260:FF:000001">
    <property type="entry name" value="60S ribosomal protein L21"/>
    <property type="match status" value="1"/>
</dbReference>
<dbReference type="EMBL" id="CAAGRJ010035901">
    <property type="protein sequence ID" value="VFV44558.1"/>
    <property type="molecule type" value="Genomic_DNA"/>
</dbReference>
<evidence type="ECO:0000256" key="3">
    <source>
        <dbReference type="ARBA" id="ARBA00022980"/>
    </source>
</evidence>
<dbReference type="Pfam" id="PF01157">
    <property type="entry name" value="Ribosomal_L21e"/>
    <property type="match status" value="1"/>
</dbReference>
<dbReference type="GO" id="GO:0031090">
    <property type="term" value="C:organelle membrane"/>
    <property type="evidence" value="ECO:0007669"/>
    <property type="project" value="UniProtKB-ARBA"/>
</dbReference>
<proteinExistence type="inferred from homology"/>
<evidence type="ECO:0000313" key="7">
    <source>
        <dbReference type="EMBL" id="VFV44558.1"/>
    </source>
</evidence>
<dbReference type="GO" id="GO:0022625">
    <property type="term" value="C:cytosolic large ribosomal subunit"/>
    <property type="evidence" value="ECO:0007669"/>
    <property type="project" value="UniProtKB-ARBA"/>
</dbReference>
<dbReference type="SUPFAM" id="SSF50104">
    <property type="entry name" value="Translation proteins SH3-like domain"/>
    <property type="match status" value="1"/>
</dbReference>
<evidence type="ECO:0000256" key="5">
    <source>
        <dbReference type="ARBA" id="ARBA00035219"/>
    </source>
</evidence>
<dbReference type="AlphaFoldDB" id="A0A485PJK7"/>
<dbReference type="Gene3D" id="2.30.30.70">
    <property type="entry name" value="Ribosomal protein L21"/>
    <property type="match status" value="1"/>
</dbReference>
<keyword evidence="3 7" id="KW-0689">Ribosomal protein</keyword>
<dbReference type="Gene3D" id="6.10.250.3260">
    <property type="match status" value="1"/>
</dbReference>
<dbReference type="FunFam" id="2.30.30.70:FF:000001">
    <property type="entry name" value="60S ribosomal protein L21"/>
    <property type="match status" value="1"/>
</dbReference>
<keyword evidence="8" id="KW-1185">Reference proteome</keyword>
<dbReference type="Proteomes" id="UP000386466">
    <property type="component" value="Unassembled WGS sequence"/>
</dbReference>
<dbReference type="PANTHER" id="PTHR20981">
    <property type="entry name" value="60S RIBOSOMAL PROTEIN L21"/>
    <property type="match status" value="1"/>
</dbReference>